<gene>
    <name evidence="4" type="ORF">PPL_04233</name>
</gene>
<keyword evidence="5" id="KW-1185">Reference proteome</keyword>
<comment type="similarity">
    <text evidence="1">Belongs to the AB hydrolase superfamily. AB hydrolase 2 family.</text>
</comment>
<dbReference type="Proteomes" id="UP000001396">
    <property type="component" value="Unassembled WGS sequence"/>
</dbReference>
<dbReference type="GeneID" id="31359720"/>
<dbReference type="GO" id="GO:0052689">
    <property type="term" value="F:carboxylic ester hydrolase activity"/>
    <property type="evidence" value="ECO:0007669"/>
    <property type="project" value="TreeGrafter"/>
</dbReference>
<dbReference type="RefSeq" id="XP_020434662.1">
    <property type="nucleotide sequence ID" value="XM_020575142.1"/>
</dbReference>
<feature type="domain" description="Phospholipase/carboxylesterase/thioesterase" evidence="3">
    <location>
        <begin position="3"/>
        <end position="155"/>
    </location>
</feature>
<evidence type="ECO:0000313" key="4">
    <source>
        <dbReference type="EMBL" id="EFA82545.1"/>
    </source>
</evidence>
<organism evidence="4 5">
    <name type="scientific">Heterostelium pallidum (strain ATCC 26659 / Pp 5 / PN500)</name>
    <name type="common">Cellular slime mold</name>
    <name type="synonym">Polysphondylium pallidum</name>
    <dbReference type="NCBI Taxonomy" id="670386"/>
    <lineage>
        <taxon>Eukaryota</taxon>
        <taxon>Amoebozoa</taxon>
        <taxon>Evosea</taxon>
        <taxon>Eumycetozoa</taxon>
        <taxon>Dictyostelia</taxon>
        <taxon>Acytosteliales</taxon>
        <taxon>Acytosteliaceae</taxon>
        <taxon>Heterostelium</taxon>
    </lineage>
</organism>
<comment type="caution">
    <text evidence="4">The sequence shown here is derived from an EMBL/GenBank/DDBJ whole genome shotgun (WGS) entry which is preliminary data.</text>
</comment>
<reference evidence="4 5" key="1">
    <citation type="journal article" date="2011" name="Genome Res.">
        <title>Phylogeny-wide analysis of social amoeba genomes highlights ancient origins for complex intercellular communication.</title>
        <authorList>
            <person name="Heidel A.J."/>
            <person name="Lawal H.M."/>
            <person name="Felder M."/>
            <person name="Schilde C."/>
            <person name="Helps N.R."/>
            <person name="Tunggal B."/>
            <person name="Rivero F."/>
            <person name="John U."/>
            <person name="Schleicher M."/>
            <person name="Eichinger L."/>
            <person name="Platzer M."/>
            <person name="Noegel A.A."/>
            <person name="Schaap P."/>
            <person name="Gloeckner G."/>
        </authorList>
    </citation>
    <scope>NUCLEOTIDE SEQUENCE [LARGE SCALE GENOMIC DNA]</scope>
    <source>
        <strain evidence="5">ATCC 26659 / Pp 5 / PN500</strain>
    </source>
</reference>
<dbReference type="Gene3D" id="3.40.50.1820">
    <property type="entry name" value="alpha/beta hydrolase"/>
    <property type="match status" value="1"/>
</dbReference>
<protein>
    <recommendedName>
        <fullName evidence="3">Phospholipase/carboxylesterase/thioesterase domain-containing protein</fullName>
    </recommendedName>
</protein>
<evidence type="ECO:0000256" key="2">
    <source>
        <dbReference type="ARBA" id="ARBA00022801"/>
    </source>
</evidence>
<dbReference type="AlphaFoldDB" id="D3B702"/>
<dbReference type="GO" id="GO:0005737">
    <property type="term" value="C:cytoplasm"/>
    <property type="evidence" value="ECO:0007669"/>
    <property type="project" value="TreeGrafter"/>
</dbReference>
<dbReference type="STRING" id="670386.D3B702"/>
<dbReference type="GO" id="GO:0008474">
    <property type="term" value="F:palmitoyl-(protein) hydrolase activity"/>
    <property type="evidence" value="ECO:0007669"/>
    <property type="project" value="TreeGrafter"/>
</dbReference>
<dbReference type="PANTHER" id="PTHR10655:SF17">
    <property type="entry name" value="LYSOPHOSPHOLIPASE-LIKE PROTEIN 1"/>
    <property type="match status" value="1"/>
</dbReference>
<accession>D3B702</accession>
<name>D3B702_HETP5</name>
<dbReference type="EMBL" id="ADBJ01000018">
    <property type="protein sequence ID" value="EFA82545.1"/>
    <property type="molecule type" value="Genomic_DNA"/>
</dbReference>
<dbReference type="SUPFAM" id="SSF53474">
    <property type="entry name" value="alpha/beta-Hydrolases"/>
    <property type="match status" value="1"/>
</dbReference>
<evidence type="ECO:0000256" key="1">
    <source>
        <dbReference type="ARBA" id="ARBA00006499"/>
    </source>
</evidence>
<dbReference type="InterPro" id="IPR003140">
    <property type="entry name" value="PLipase/COase/thioEstase"/>
</dbReference>
<evidence type="ECO:0000313" key="5">
    <source>
        <dbReference type="Proteomes" id="UP000001396"/>
    </source>
</evidence>
<dbReference type="InterPro" id="IPR050565">
    <property type="entry name" value="LYPA1-2/EST-like"/>
</dbReference>
<keyword evidence="2" id="KW-0378">Hydrolase</keyword>
<evidence type="ECO:0000259" key="3">
    <source>
        <dbReference type="Pfam" id="PF02230"/>
    </source>
</evidence>
<dbReference type="InParanoid" id="D3B702"/>
<dbReference type="PANTHER" id="PTHR10655">
    <property type="entry name" value="LYSOPHOSPHOLIPASE-RELATED"/>
    <property type="match status" value="1"/>
</dbReference>
<proteinExistence type="inferred from homology"/>
<dbReference type="InterPro" id="IPR029058">
    <property type="entry name" value="AB_hydrolase_fold"/>
</dbReference>
<sequence>MGNQHIKFILPNAPRQPVSFLQGAVLPSWFDNTELSVRGIIKKEDIDKSKNLIDRIIQSELDQGVVSNDRIMLVGYSQVVYQPLLLTYSHKYFLTSGGALVIYTFYMSKYRLAGCLTYGGILPMHNDFAKLLQPANVNQPLLMLQGTEDEVIPASEILPCYTPI</sequence>
<dbReference type="Pfam" id="PF02230">
    <property type="entry name" value="Abhydrolase_2"/>
    <property type="match status" value="1"/>
</dbReference>